<feature type="region of interest" description="Disordered" evidence="3">
    <location>
        <begin position="197"/>
        <end position="239"/>
    </location>
</feature>
<dbReference type="CDD" id="cd05233">
    <property type="entry name" value="SDR_c"/>
    <property type="match status" value="1"/>
</dbReference>
<dbReference type="PANTHER" id="PTHR43975">
    <property type="entry name" value="ZGC:101858"/>
    <property type="match status" value="1"/>
</dbReference>
<comment type="similarity">
    <text evidence="1 2">Belongs to the short-chain dehydrogenases/reductases (SDR) family.</text>
</comment>
<evidence type="ECO:0000313" key="5">
    <source>
        <dbReference type="Proteomes" id="UP001501490"/>
    </source>
</evidence>
<gene>
    <name evidence="4" type="ORF">GCM10022236_26760</name>
</gene>
<dbReference type="PROSITE" id="PS00061">
    <property type="entry name" value="ADH_SHORT"/>
    <property type="match status" value="1"/>
</dbReference>
<keyword evidence="5" id="KW-1185">Reference proteome</keyword>
<evidence type="ECO:0000313" key="4">
    <source>
        <dbReference type="EMBL" id="GAA3623008.1"/>
    </source>
</evidence>
<dbReference type="EMBL" id="BAABAB010000017">
    <property type="protein sequence ID" value="GAA3623008.1"/>
    <property type="molecule type" value="Genomic_DNA"/>
</dbReference>
<evidence type="ECO:0000256" key="2">
    <source>
        <dbReference type="RuleBase" id="RU000363"/>
    </source>
</evidence>
<evidence type="ECO:0000256" key="1">
    <source>
        <dbReference type="ARBA" id="ARBA00006484"/>
    </source>
</evidence>
<dbReference type="Gene3D" id="3.40.50.720">
    <property type="entry name" value="NAD(P)-binding Rossmann-like Domain"/>
    <property type="match status" value="1"/>
</dbReference>
<dbReference type="InterPro" id="IPR036291">
    <property type="entry name" value="NAD(P)-bd_dom_sf"/>
</dbReference>
<dbReference type="PANTHER" id="PTHR43975:SF2">
    <property type="entry name" value="EG:BACR7A4.14 PROTEIN-RELATED"/>
    <property type="match status" value="1"/>
</dbReference>
<proteinExistence type="inferred from homology"/>
<dbReference type="PRINTS" id="PR00080">
    <property type="entry name" value="SDRFAMILY"/>
</dbReference>
<accession>A0ABP7A1L7</accession>
<protein>
    <submittedName>
        <fullName evidence="4">SDR family oxidoreductase</fullName>
    </submittedName>
</protein>
<dbReference type="Proteomes" id="UP001501490">
    <property type="component" value="Unassembled WGS sequence"/>
</dbReference>
<dbReference type="PRINTS" id="PR00081">
    <property type="entry name" value="GDHRDH"/>
</dbReference>
<dbReference type="Pfam" id="PF00106">
    <property type="entry name" value="adh_short"/>
    <property type="match status" value="1"/>
</dbReference>
<dbReference type="InterPro" id="IPR002347">
    <property type="entry name" value="SDR_fam"/>
</dbReference>
<name>A0ABP7A1L7_9ACTN</name>
<comment type="caution">
    <text evidence="4">The sequence shown here is derived from an EMBL/GenBank/DDBJ whole genome shotgun (WGS) entry which is preliminary data.</text>
</comment>
<organism evidence="4 5">
    <name type="scientific">Microlunatus ginsengisoli</name>
    <dbReference type="NCBI Taxonomy" id="363863"/>
    <lineage>
        <taxon>Bacteria</taxon>
        <taxon>Bacillati</taxon>
        <taxon>Actinomycetota</taxon>
        <taxon>Actinomycetes</taxon>
        <taxon>Propionibacteriales</taxon>
        <taxon>Propionibacteriaceae</taxon>
        <taxon>Microlunatus</taxon>
    </lineage>
</organism>
<dbReference type="InterPro" id="IPR020904">
    <property type="entry name" value="Sc_DH/Rdtase_CS"/>
</dbReference>
<reference evidence="5" key="1">
    <citation type="journal article" date="2019" name="Int. J. Syst. Evol. Microbiol.">
        <title>The Global Catalogue of Microorganisms (GCM) 10K type strain sequencing project: providing services to taxonomists for standard genome sequencing and annotation.</title>
        <authorList>
            <consortium name="The Broad Institute Genomics Platform"/>
            <consortium name="The Broad Institute Genome Sequencing Center for Infectious Disease"/>
            <person name="Wu L."/>
            <person name="Ma J."/>
        </authorList>
    </citation>
    <scope>NUCLEOTIDE SEQUENCE [LARGE SCALE GENOMIC DNA]</scope>
    <source>
        <strain evidence="5">JCM 16929</strain>
    </source>
</reference>
<dbReference type="RefSeq" id="WP_344805267.1">
    <property type="nucleotide sequence ID" value="NZ_BAABAB010000017.1"/>
</dbReference>
<sequence>MMYAHDNDARTAILTGASAGLGRALARRLAADGWRLVIDGRRPAPLAAVRDELAEHTTVIAIAGDVADAAHRASLVAAAGDRVDLLINNASELGASPLPPLREIAAAVLDRLWSVNVIAPVALIQAVLPRLGSGAAVINISSDAAVEHYPTWGGYGASKAALDHVTLTLAVEQPTYRFYAVDPGDMRTAMHQAAFPGEDISDRPDPADVAPRLAGLAGSDLPSGRYRAADLPVLEGSHR</sequence>
<dbReference type="SUPFAM" id="SSF51735">
    <property type="entry name" value="NAD(P)-binding Rossmann-fold domains"/>
    <property type="match status" value="1"/>
</dbReference>
<evidence type="ECO:0000256" key="3">
    <source>
        <dbReference type="SAM" id="MobiDB-lite"/>
    </source>
</evidence>